<name>A0AB39CTK4_9BURK</name>
<proteinExistence type="predicted"/>
<dbReference type="RefSeq" id="WP_368647946.1">
    <property type="nucleotide sequence ID" value="NZ_CP158253.1"/>
</dbReference>
<dbReference type="GO" id="GO:0003677">
    <property type="term" value="F:DNA binding"/>
    <property type="evidence" value="ECO:0007669"/>
    <property type="project" value="UniProtKB-KW"/>
</dbReference>
<gene>
    <name evidence="1" type="ORF">ABRZ02_03515</name>
</gene>
<dbReference type="AlphaFoldDB" id="A0AB39CTK4"/>
<protein>
    <submittedName>
        <fullName evidence="1">DNA-binding protein</fullName>
    </submittedName>
</protein>
<accession>A0AB39CTK4</accession>
<dbReference type="EMBL" id="CP158253">
    <property type="protein sequence ID" value="XDJ45367.1"/>
    <property type="molecule type" value="Genomic_DNA"/>
</dbReference>
<organism evidence="1">
    <name type="scientific">Castellaniella ginsengisoli</name>
    <dbReference type="NCBI Taxonomy" id="546114"/>
    <lineage>
        <taxon>Bacteria</taxon>
        <taxon>Pseudomonadati</taxon>
        <taxon>Pseudomonadota</taxon>
        <taxon>Betaproteobacteria</taxon>
        <taxon>Burkholderiales</taxon>
        <taxon>Alcaligenaceae</taxon>
        <taxon>Castellaniella</taxon>
    </lineage>
</organism>
<reference evidence="1" key="1">
    <citation type="submission" date="2024-05" db="EMBL/GenBank/DDBJ databases">
        <authorList>
            <person name="Luo Y.-C."/>
            <person name="Nicholds J."/>
            <person name="Mortimer T."/>
            <person name="Maboni G."/>
        </authorList>
    </citation>
    <scope>NUCLEOTIDE SEQUENCE</scope>
    <source>
        <strain evidence="1">153271</strain>
    </source>
</reference>
<evidence type="ECO:0000313" key="1">
    <source>
        <dbReference type="EMBL" id="XDJ45367.1"/>
    </source>
</evidence>
<keyword evidence="1" id="KW-0238">DNA-binding</keyword>
<sequence length="112" mass="11997">MQPHAENFEGGCMSMNAIDARRKKPSMEAAFRAALTDASLSADICKRVGWDSTQVSRFLSGQMGLTIGKMDAAIEALGMIVASREYMDFLAYGARVGAACECARSGYGECGR</sequence>